<gene>
    <name evidence="3" type="ORF">SEMRO_195_G083090.1</name>
</gene>
<keyword evidence="1" id="KW-0472">Membrane</keyword>
<keyword evidence="1" id="KW-0812">Transmembrane</keyword>
<feature type="signal peptide" evidence="2">
    <location>
        <begin position="1"/>
        <end position="26"/>
    </location>
</feature>
<evidence type="ECO:0000313" key="3">
    <source>
        <dbReference type="EMBL" id="CAB9504369.1"/>
    </source>
</evidence>
<accession>A0A9N8DKN3</accession>
<proteinExistence type="predicted"/>
<feature type="chain" id="PRO_5040122285" evidence="2">
    <location>
        <begin position="27"/>
        <end position="2109"/>
    </location>
</feature>
<organism evidence="3 4">
    <name type="scientific">Seminavis robusta</name>
    <dbReference type="NCBI Taxonomy" id="568900"/>
    <lineage>
        <taxon>Eukaryota</taxon>
        <taxon>Sar</taxon>
        <taxon>Stramenopiles</taxon>
        <taxon>Ochrophyta</taxon>
        <taxon>Bacillariophyta</taxon>
        <taxon>Bacillariophyceae</taxon>
        <taxon>Bacillariophycidae</taxon>
        <taxon>Naviculales</taxon>
        <taxon>Naviculaceae</taxon>
        <taxon>Seminavis</taxon>
    </lineage>
</organism>
<keyword evidence="4" id="KW-1185">Reference proteome</keyword>
<sequence length="2109" mass="233844">MKARYASVLLRLFVVVISSRRRGAHARLGGANVTARSLFDGAKPKHHRSLEDLSNSVFEELRVLQEHGSGPHVAISVPLVVQKVHRTLVEGSAGEGEDFGPHARRRALQALGDGGDRLIHLLLSRDDGDRALAKKSSNWEDNKAGIAGFTAVMIFFSVLLISNIVAGAGGAKPWPFLGNDNAYFQGTPGRSFRNISPCSKLPMQSDALWSYFPITQGFLGNIRSGAGDAIDQVLGENNSILRMMELLLNPETVADVEDLPNAENCFQITEECQLTAECCRKEGFLVNCNEDTLRCEEKRLAEVAGGTFAVEPFCLAFTRTAPDSLTPDSLAFAPRSPWPPMDLDFGASGLISDENCRFHSGWPTVEIPVFKILTKLTIQFDGIALSWADNAKLAFGTNADTSGERSPVIWDGFRNQPLPEVPDISFWLRLRFSLVELKSWKATKKWCEKDGWTGAFKEYIGKEKKDREGFYTFLTDEKKEKRKESPLTLSIVFDVELYIAIDKQTVTAEDGETLGSTLAKEIGAPEQEEVQRRSLFSSDRDSGQMWRNVQESTTREDPCVILTMPRAAFKIPLFGGHLVFGNAIGGFCNFPAEETGVFCTPSGWFFNIQQQFQIEGGLGGILSRALEQAIPDNDVLPPLESAGNSIGVFQDAEGRTEAVVFRLEFPVNTLFGVPLGGGARPVIHFQYVKGSEVERRRQTLLRSRPIPETGEQPRPWVTNCVNVLLRCQTWSKFVMHGDAGTEWEICSDILINPEQHPDKLLCYNRVLTAEPTDPEEKYKITPDEDAAYQTPAKYDFSSNADADVFILYFALKDFGNLVILVKEVSISLVLSDGPPPTRFEDVADDFRVAQLAYDALPEDMKEIFSPPSLFNFPSLQAYLDYIDHGQDDVVTDGKLLEVQQFDDITASNNSENLAMFLRVFCKISVLFFLSISVGLIVENFADGVSPNQYGVAGQFEFDTVGFRWSVAVSTEIDFDRRRHLHLEGEDYRRALASDGLEKADWSVDVSMACAPDSLCDAIVEFFEDVGEAIWEGMQAIATFFAEDVVEFFNSAVAAVGEWGKQLMGSIVEFGTNVVNNIRDVFENGEVAQLLSSERLDAFGADAHKAIAGLTDGKITLDDLKNVGKAVLEGAKIVIDFIVAGITDIINAIGSFFKDLGDFFRKGFGRQDWVEFRTKSSFENIHSCKAACDRAVESGRSVNIKRNCWCKDELECPVKVAQRRKCKKTCGFWICGPNRCESWRDVEVERKGGFPRFESRVFDQACRLERAAKLAEAEEFHGNMVQTSDLVDRNMQKSFAGLQNFSPSATRRRKLSQMKPVTQVRSFSVPAFRAVNEGTFGPTDFQGRYMGAQLRPDSIDVDEIQSDFVRKVDFSQFKREPGKPEFPPGDDSIMVHEARLGAVNQYLGALQMDDPVWAEKQPTLSPPKISLAWGSPGSSSQDPVVFGCEGPLAEAWRAKLEGSEPESMRRTRRRRLEGHAELTVIELVLVGILRHRILEEDGIKVDIEYGDFVGEETDADVFARARDLIGEDGVQIAEPKCESIRWTFEVVASDQSGRKSETMLVYGILPYGFSELEKPPEEHIQTVCDSDPFGADDLDDNFILKDFYNVSSFAPKLRNDNCRSPFAELSSFDKEIKAGIPCSENYKMIHRKWLLTDPTCQMQDTVAYQKITLGGLEIEETGEPDTPILNLQIRNVSLPNERNAFVSLSPSDFFLDGEEPSSLCGMCDIPEVPAVSFSSPLDPLGCEDIGVHEVSITAVNRIGISVTKTALVNVVDDVPPNVITKTHVVALNAFGWMDEAVTTDDIDNGTWDNCGLVVMRISQPPNFGCGDEGTQSVVLTAKDSSGNQVSTEQEVFVTDARPGIGLRRGNAQDGLARLLSEQIGVITTRAKGPRGARDVTSRFQDNTQTRRALKKGMGGMMWGAMMAWDDSSEEEAFVDTGESVDAGESGEYLSLPTQEPSEIDGLIDDAMQKDFGYANCEEIAVYVKPYGQDHFLRLHHFAGDPSAEWSIPSMYNRTNTDSVVFFEAVCRGLTVEEQMAGQECRAEVKAEVLCEDSDKILRETCYRASILYDSDAVPTFNDASDLPGYVRRQLHEEREIGVDDGEHDGQPSSP</sequence>
<keyword evidence="1" id="KW-1133">Transmembrane helix</keyword>
<protein>
    <submittedName>
        <fullName evidence="3">Inherit from bactNOG: repeat protein</fullName>
    </submittedName>
</protein>
<evidence type="ECO:0000313" key="4">
    <source>
        <dbReference type="Proteomes" id="UP001153069"/>
    </source>
</evidence>
<keyword evidence="2" id="KW-0732">Signal</keyword>
<evidence type="ECO:0000256" key="2">
    <source>
        <dbReference type="SAM" id="SignalP"/>
    </source>
</evidence>
<dbReference type="EMBL" id="CAICTM010000194">
    <property type="protein sequence ID" value="CAB9504369.1"/>
    <property type="molecule type" value="Genomic_DNA"/>
</dbReference>
<dbReference type="Proteomes" id="UP001153069">
    <property type="component" value="Unassembled WGS sequence"/>
</dbReference>
<name>A0A9N8DKN3_9STRA</name>
<reference evidence="3" key="1">
    <citation type="submission" date="2020-06" db="EMBL/GenBank/DDBJ databases">
        <authorList>
            <consortium name="Plant Systems Biology data submission"/>
        </authorList>
    </citation>
    <scope>NUCLEOTIDE SEQUENCE</scope>
    <source>
        <strain evidence="3">D6</strain>
    </source>
</reference>
<feature type="transmembrane region" description="Helical" evidence="1">
    <location>
        <begin position="144"/>
        <end position="166"/>
    </location>
</feature>
<evidence type="ECO:0000256" key="1">
    <source>
        <dbReference type="SAM" id="Phobius"/>
    </source>
</evidence>
<comment type="caution">
    <text evidence="3">The sequence shown here is derived from an EMBL/GenBank/DDBJ whole genome shotgun (WGS) entry which is preliminary data.</text>
</comment>
<dbReference type="OrthoDB" id="10673850at2759"/>